<evidence type="ECO:0000313" key="2">
    <source>
        <dbReference type="EMBL" id="SFL07634.1"/>
    </source>
</evidence>
<name>A0A1I4EPM8_9RHOB</name>
<dbReference type="Proteomes" id="UP000199550">
    <property type="component" value="Unassembled WGS sequence"/>
</dbReference>
<keyword evidence="1" id="KW-0732">Signal</keyword>
<dbReference type="STRING" id="195913.SAMN04488004_107100"/>
<evidence type="ECO:0008006" key="4">
    <source>
        <dbReference type="Google" id="ProtNLM"/>
    </source>
</evidence>
<protein>
    <recommendedName>
        <fullName evidence="4">AAA+ family ATPase</fullName>
    </recommendedName>
</protein>
<feature type="chain" id="PRO_5011733565" description="AAA+ family ATPase" evidence="1">
    <location>
        <begin position="20"/>
        <end position="132"/>
    </location>
</feature>
<evidence type="ECO:0000313" key="3">
    <source>
        <dbReference type="Proteomes" id="UP000199550"/>
    </source>
</evidence>
<keyword evidence="3" id="KW-1185">Reference proteome</keyword>
<reference evidence="2 3" key="1">
    <citation type="submission" date="2016-10" db="EMBL/GenBank/DDBJ databases">
        <authorList>
            <person name="de Groot N.N."/>
        </authorList>
    </citation>
    <scope>NUCLEOTIDE SEQUENCE [LARGE SCALE GENOMIC DNA]</scope>
    <source>
        <strain evidence="2 3">DSM 16199</strain>
    </source>
</reference>
<dbReference type="OrthoDB" id="7308154at2"/>
<accession>A0A1I4EPM8</accession>
<sequence>MKKLILASVLALTAVAAVAQMSDPPVESPDAVEEQRPGRSLMEEGAKLLLRGLLSEAEPAMRDLQEFADQMGPAMKSLTDQMGPALADIMAMIDDIKNYSGPELLPNGDIIIRRAPDAPKFVPSDPPREIDL</sequence>
<organism evidence="2 3">
    <name type="scientific">Loktanella salsilacus</name>
    <dbReference type="NCBI Taxonomy" id="195913"/>
    <lineage>
        <taxon>Bacteria</taxon>
        <taxon>Pseudomonadati</taxon>
        <taxon>Pseudomonadota</taxon>
        <taxon>Alphaproteobacteria</taxon>
        <taxon>Rhodobacterales</taxon>
        <taxon>Roseobacteraceae</taxon>
        <taxon>Loktanella</taxon>
    </lineage>
</organism>
<gene>
    <name evidence="2" type="ORF">SAMN04488004_107100</name>
</gene>
<proteinExistence type="predicted"/>
<dbReference type="GeneID" id="97890403"/>
<dbReference type="RefSeq" id="WP_090188020.1">
    <property type="nucleotide sequence ID" value="NZ_CAXYBM010000018.1"/>
</dbReference>
<dbReference type="AlphaFoldDB" id="A0A1I4EPM8"/>
<dbReference type="EMBL" id="FOTF01000007">
    <property type="protein sequence ID" value="SFL07634.1"/>
    <property type="molecule type" value="Genomic_DNA"/>
</dbReference>
<feature type="signal peptide" evidence="1">
    <location>
        <begin position="1"/>
        <end position="19"/>
    </location>
</feature>
<evidence type="ECO:0000256" key="1">
    <source>
        <dbReference type="SAM" id="SignalP"/>
    </source>
</evidence>